<accession>A0A518AI82</accession>
<dbReference type="Proteomes" id="UP000315750">
    <property type="component" value="Chromosome"/>
</dbReference>
<keyword evidence="1" id="KW-1133">Transmembrane helix</keyword>
<organism evidence="2 3">
    <name type="scientific">Aeoliella mucimassa</name>
    <dbReference type="NCBI Taxonomy" id="2527972"/>
    <lineage>
        <taxon>Bacteria</taxon>
        <taxon>Pseudomonadati</taxon>
        <taxon>Planctomycetota</taxon>
        <taxon>Planctomycetia</taxon>
        <taxon>Pirellulales</taxon>
        <taxon>Lacipirellulaceae</taxon>
        <taxon>Aeoliella</taxon>
    </lineage>
</organism>
<dbReference type="KEGG" id="amuc:Pan181_06240"/>
<dbReference type="AlphaFoldDB" id="A0A518AI82"/>
<keyword evidence="3" id="KW-1185">Reference proteome</keyword>
<feature type="transmembrane region" description="Helical" evidence="1">
    <location>
        <begin position="152"/>
        <end position="174"/>
    </location>
</feature>
<evidence type="ECO:0000313" key="3">
    <source>
        <dbReference type="Proteomes" id="UP000315750"/>
    </source>
</evidence>
<sequence length="177" mass="19294">MADRYLVPCQCGAQIPVGVHQAGTEIRCQCGAELKAPPLRKLRELPLEESDAVETPGANWSVRKAVASSLLLLGVLLVAIGVQRWSVLPTVPVYSAELAKQNFAKQLEDASSSDLYRFWINFEMSLEDGGFKPPEVDVKGFYEDRREAALNVVYALFSSGGVLILIGLGLFLTAPRS</sequence>
<protein>
    <submittedName>
        <fullName evidence="2">Uncharacterized protein</fullName>
    </submittedName>
</protein>
<dbReference type="RefSeq" id="WP_145245422.1">
    <property type="nucleotide sequence ID" value="NZ_CP036278.1"/>
</dbReference>
<reference evidence="2 3" key="1">
    <citation type="submission" date="2019-02" db="EMBL/GenBank/DDBJ databases">
        <title>Deep-cultivation of Planctomycetes and their phenomic and genomic characterization uncovers novel biology.</title>
        <authorList>
            <person name="Wiegand S."/>
            <person name="Jogler M."/>
            <person name="Boedeker C."/>
            <person name="Pinto D."/>
            <person name="Vollmers J."/>
            <person name="Rivas-Marin E."/>
            <person name="Kohn T."/>
            <person name="Peeters S.H."/>
            <person name="Heuer A."/>
            <person name="Rast P."/>
            <person name="Oberbeckmann S."/>
            <person name="Bunk B."/>
            <person name="Jeske O."/>
            <person name="Meyerdierks A."/>
            <person name="Storesund J.E."/>
            <person name="Kallscheuer N."/>
            <person name="Luecker S."/>
            <person name="Lage O.M."/>
            <person name="Pohl T."/>
            <person name="Merkel B.J."/>
            <person name="Hornburger P."/>
            <person name="Mueller R.-W."/>
            <person name="Bruemmer F."/>
            <person name="Labrenz M."/>
            <person name="Spormann A.M."/>
            <person name="Op den Camp H."/>
            <person name="Overmann J."/>
            <person name="Amann R."/>
            <person name="Jetten M.S.M."/>
            <person name="Mascher T."/>
            <person name="Medema M.H."/>
            <person name="Devos D.P."/>
            <person name="Kaster A.-K."/>
            <person name="Ovreas L."/>
            <person name="Rohde M."/>
            <person name="Galperin M.Y."/>
            <person name="Jogler C."/>
        </authorList>
    </citation>
    <scope>NUCLEOTIDE SEQUENCE [LARGE SCALE GENOMIC DNA]</scope>
    <source>
        <strain evidence="2 3">Pan181</strain>
    </source>
</reference>
<gene>
    <name evidence="2" type="ORF">Pan181_06240</name>
</gene>
<dbReference type="OrthoDB" id="291015at2"/>
<evidence type="ECO:0000313" key="2">
    <source>
        <dbReference type="EMBL" id="QDU54443.1"/>
    </source>
</evidence>
<name>A0A518AI82_9BACT</name>
<evidence type="ECO:0000256" key="1">
    <source>
        <dbReference type="SAM" id="Phobius"/>
    </source>
</evidence>
<proteinExistence type="predicted"/>
<keyword evidence="1" id="KW-0812">Transmembrane</keyword>
<feature type="transmembrane region" description="Helical" evidence="1">
    <location>
        <begin position="65"/>
        <end position="85"/>
    </location>
</feature>
<keyword evidence="1" id="KW-0472">Membrane</keyword>
<dbReference type="EMBL" id="CP036278">
    <property type="protein sequence ID" value="QDU54443.1"/>
    <property type="molecule type" value="Genomic_DNA"/>
</dbReference>